<proteinExistence type="predicted"/>
<dbReference type="Proteomes" id="UP000887572">
    <property type="component" value="Unplaced"/>
</dbReference>
<protein>
    <submittedName>
        <fullName evidence="2">Uncharacterized protein</fullName>
    </submittedName>
</protein>
<dbReference type="WBParaSite" id="Gr19_v10_g801.t1">
    <property type="protein sequence ID" value="Gr19_v10_g801.t1"/>
    <property type="gene ID" value="Gr19_v10_g801"/>
</dbReference>
<accession>A0A914I7I1</accession>
<sequence>MPKSIRPGGHLGLGGGLLRRTASPPTGMLTQLGGAQTTQACFWHTYYMYVLHIIAAGGDSDGIFPDGDAIHLRHNFSWE</sequence>
<keyword evidence="1" id="KW-1185">Reference proteome</keyword>
<reference evidence="2" key="1">
    <citation type="submission" date="2022-11" db="UniProtKB">
        <authorList>
            <consortium name="WormBaseParasite"/>
        </authorList>
    </citation>
    <scope>IDENTIFICATION</scope>
</reference>
<evidence type="ECO:0000313" key="1">
    <source>
        <dbReference type="Proteomes" id="UP000887572"/>
    </source>
</evidence>
<evidence type="ECO:0000313" key="2">
    <source>
        <dbReference type="WBParaSite" id="Gr19_v10_g801.t1"/>
    </source>
</evidence>
<name>A0A914I7I1_GLORO</name>
<organism evidence="1 2">
    <name type="scientific">Globodera rostochiensis</name>
    <name type="common">Golden nematode worm</name>
    <name type="synonym">Heterodera rostochiensis</name>
    <dbReference type="NCBI Taxonomy" id="31243"/>
    <lineage>
        <taxon>Eukaryota</taxon>
        <taxon>Metazoa</taxon>
        <taxon>Ecdysozoa</taxon>
        <taxon>Nematoda</taxon>
        <taxon>Chromadorea</taxon>
        <taxon>Rhabditida</taxon>
        <taxon>Tylenchina</taxon>
        <taxon>Tylenchomorpha</taxon>
        <taxon>Tylenchoidea</taxon>
        <taxon>Heteroderidae</taxon>
        <taxon>Heteroderinae</taxon>
        <taxon>Globodera</taxon>
    </lineage>
</organism>
<dbReference type="AlphaFoldDB" id="A0A914I7I1"/>